<feature type="region of interest" description="Disordered" evidence="1">
    <location>
        <begin position="267"/>
        <end position="297"/>
    </location>
</feature>
<evidence type="ECO:0000313" key="3">
    <source>
        <dbReference type="EMBL" id="CRZ08883.1"/>
    </source>
</evidence>
<evidence type="ECO:0000256" key="2">
    <source>
        <dbReference type="SAM" id="SignalP"/>
    </source>
</evidence>
<name>A0A0H5R420_9EUKA</name>
<organism evidence="3">
    <name type="scientific">Spongospora subterranea</name>
    <dbReference type="NCBI Taxonomy" id="70186"/>
    <lineage>
        <taxon>Eukaryota</taxon>
        <taxon>Sar</taxon>
        <taxon>Rhizaria</taxon>
        <taxon>Endomyxa</taxon>
        <taxon>Phytomyxea</taxon>
        <taxon>Plasmodiophorida</taxon>
        <taxon>Plasmodiophoridae</taxon>
        <taxon>Spongospora</taxon>
    </lineage>
</organism>
<keyword evidence="2" id="KW-0732">Signal</keyword>
<dbReference type="AlphaFoldDB" id="A0A0H5R420"/>
<reference evidence="3" key="1">
    <citation type="submission" date="2015-04" db="EMBL/GenBank/DDBJ databases">
        <title>The genome sequence of the plant pathogenic Rhizarian Plasmodiophora brassicae reveals insights in its biotrophic life cycle and the origin of chitin synthesis.</title>
        <authorList>
            <person name="Schwelm A."/>
            <person name="Fogelqvist J."/>
            <person name="Knaust A."/>
            <person name="Julke S."/>
            <person name="Lilja T."/>
            <person name="Dhandapani V."/>
            <person name="Bonilla-Rosso G."/>
            <person name="Karlsson M."/>
            <person name="Shevchenko A."/>
            <person name="Choi S.R."/>
            <person name="Kim H.G."/>
            <person name="Park J.Y."/>
            <person name="Lim Y.P."/>
            <person name="Ludwig-Muller J."/>
            <person name="Dixelius C."/>
        </authorList>
    </citation>
    <scope>NUCLEOTIDE SEQUENCE</scope>
    <source>
        <tissue evidence="3">Potato root galls</tissue>
    </source>
</reference>
<sequence length="297" mass="32577">MLGSMMVLSLLMLANLSRCAELQSTSNQEATTQGQQTLFTAPTQQLFHYSFIKNDESSFIPEEATSCVDTRSTARPLQLLRSLTDFLLDPFLCHEAKSPSFLSDFLLEPLCHKAKSRSYLGIDSVESKESAKPGRALVSTKGFTVVGSFDSNKILSGNEKAIPSKKTKPSLVVNISILIDNEFNCNEGGCPDAQWVRVPDGSEAADAPGDIDQTEGEVNHESLENNEICRVCNERVLRTSPRPNSPLRRVKAYHNLCDYANSFEPINTSERVATPSVEDDAPAESIAPSMTQRPDSV</sequence>
<accession>A0A0H5R420</accession>
<feature type="chain" id="PRO_5005222986" evidence="2">
    <location>
        <begin position="20"/>
        <end position="297"/>
    </location>
</feature>
<feature type="compositionally biased region" description="Polar residues" evidence="1">
    <location>
        <begin position="288"/>
        <end position="297"/>
    </location>
</feature>
<dbReference type="EMBL" id="HACM01008441">
    <property type="protein sequence ID" value="CRZ08883.1"/>
    <property type="molecule type" value="Transcribed_RNA"/>
</dbReference>
<feature type="signal peptide" evidence="2">
    <location>
        <begin position="1"/>
        <end position="19"/>
    </location>
</feature>
<evidence type="ECO:0000256" key="1">
    <source>
        <dbReference type="SAM" id="MobiDB-lite"/>
    </source>
</evidence>
<protein>
    <submittedName>
        <fullName evidence="3">Uncharacterized protein</fullName>
    </submittedName>
</protein>
<proteinExistence type="predicted"/>